<dbReference type="Pfam" id="PF07479">
    <property type="entry name" value="NAD_Gly3P_dh_C"/>
    <property type="match status" value="1"/>
</dbReference>
<dbReference type="GO" id="GO:0005829">
    <property type="term" value="C:cytosol"/>
    <property type="evidence" value="ECO:0007669"/>
    <property type="project" value="TreeGrafter"/>
</dbReference>
<evidence type="ECO:0000256" key="5">
    <source>
        <dbReference type="ARBA" id="ARBA00060503"/>
    </source>
</evidence>
<dbReference type="GO" id="GO:0141152">
    <property type="term" value="F:glycerol-3-phosphate dehydrogenase (NAD+) activity"/>
    <property type="evidence" value="ECO:0007669"/>
    <property type="project" value="UniProtKB-UniRule"/>
</dbReference>
<evidence type="ECO:0000256" key="4">
    <source>
        <dbReference type="ARBA" id="ARBA00048683"/>
    </source>
</evidence>
<dbReference type="Pfam" id="PF00929">
    <property type="entry name" value="RNase_T"/>
    <property type="match status" value="1"/>
</dbReference>
<dbReference type="AlphaFoldDB" id="A0A3M7L1U4"/>
<dbReference type="InterPro" id="IPR013328">
    <property type="entry name" value="6PGD_dom2"/>
</dbReference>
<feature type="domain" description="Exonuclease" evidence="9">
    <location>
        <begin position="364"/>
        <end position="530"/>
    </location>
</feature>
<dbReference type="EMBL" id="QOKY01000135">
    <property type="protein sequence ID" value="RMZ56688.1"/>
    <property type="molecule type" value="Genomic_DNA"/>
</dbReference>
<dbReference type="InterPro" id="IPR036397">
    <property type="entry name" value="RNaseH_sf"/>
</dbReference>
<reference evidence="11" key="1">
    <citation type="journal article" date="2018" name="Algal Res.">
        <title>Characterization of plant carbon substrate utilization by Auxenochlorella protothecoides.</title>
        <authorList>
            <person name="Vogler B.W."/>
            <person name="Starkenburg S.R."/>
            <person name="Sudasinghe N."/>
            <person name="Schambach J.Y."/>
            <person name="Rollin J.A."/>
            <person name="Pattathil S."/>
            <person name="Barry A.N."/>
        </authorList>
    </citation>
    <scope>NUCLEOTIDE SEQUENCE [LARGE SCALE GENOMIC DNA]</scope>
    <source>
        <strain evidence="11">UTEX 25</strain>
    </source>
</reference>
<dbReference type="SUPFAM" id="SSF53098">
    <property type="entry name" value="Ribonuclease H-like"/>
    <property type="match status" value="1"/>
</dbReference>
<dbReference type="GO" id="GO:0005975">
    <property type="term" value="P:carbohydrate metabolic process"/>
    <property type="evidence" value="ECO:0007669"/>
    <property type="project" value="InterPro"/>
</dbReference>
<dbReference type="InterPro" id="IPR012337">
    <property type="entry name" value="RNaseH-like_sf"/>
</dbReference>
<dbReference type="SUPFAM" id="SSF48179">
    <property type="entry name" value="6-phosphogluconate dehydrogenase C-terminal domain-like"/>
    <property type="match status" value="1"/>
</dbReference>
<protein>
    <recommendedName>
        <fullName evidence="8">Glycerol-3-phosphate dehydrogenase [NAD(+)]</fullName>
        <ecNumber evidence="8">1.1.1.8</ecNumber>
    </recommendedName>
</protein>
<comment type="catalytic activity">
    <reaction evidence="4 8">
        <text>sn-glycerol 3-phosphate + NAD(+) = dihydroxyacetone phosphate + NADH + H(+)</text>
        <dbReference type="Rhea" id="RHEA:11092"/>
        <dbReference type="ChEBI" id="CHEBI:15378"/>
        <dbReference type="ChEBI" id="CHEBI:57540"/>
        <dbReference type="ChEBI" id="CHEBI:57597"/>
        <dbReference type="ChEBI" id="CHEBI:57642"/>
        <dbReference type="ChEBI" id="CHEBI:57945"/>
        <dbReference type="EC" id="1.1.1.8"/>
    </reaction>
</comment>
<evidence type="ECO:0000313" key="10">
    <source>
        <dbReference type="EMBL" id="RMZ56688.1"/>
    </source>
</evidence>
<evidence type="ECO:0000313" key="11">
    <source>
        <dbReference type="Proteomes" id="UP000279271"/>
    </source>
</evidence>
<evidence type="ECO:0000256" key="8">
    <source>
        <dbReference type="RuleBase" id="RU361243"/>
    </source>
</evidence>
<dbReference type="InterPro" id="IPR008927">
    <property type="entry name" value="6-PGluconate_DH-like_C_sf"/>
</dbReference>
<dbReference type="GO" id="GO:0051287">
    <property type="term" value="F:NAD binding"/>
    <property type="evidence" value="ECO:0007669"/>
    <property type="project" value="UniProtKB-UniRule"/>
</dbReference>
<dbReference type="Pfam" id="PF01210">
    <property type="entry name" value="NAD_Gly3P_dh_N"/>
    <property type="match status" value="1"/>
</dbReference>
<evidence type="ECO:0000256" key="7">
    <source>
        <dbReference type="RuleBase" id="RU000437"/>
    </source>
</evidence>
<dbReference type="SMART" id="SM00479">
    <property type="entry name" value="EXOIII"/>
    <property type="match status" value="1"/>
</dbReference>
<keyword evidence="6" id="KW-0327">Glycosome</keyword>
<dbReference type="InterPro" id="IPR006168">
    <property type="entry name" value="G3P_DH_NAD-dep"/>
</dbReference>
<dbReference type="GO" id="GO:0003676">
    <property type="term" value="F:nucleic acid binding"/>
    <property type="evidence" value="ECO:0007669"/>
    <property type="project" value="InterPro"/>
</dbReference>
<dbReference type="Proteomes" id="UP000279271">
    <property type="component" value="Unassembled WGS sequence"/>
</dbReference>
<dbReference type="InterPro" id="IPR013520">
    <property type="entry name" value="Ribonucl_H"/>
</dbReference>
<dbReference type="EC" id="1.1.1.8" evidence="8"/>
<dbReference type="PROSITE" id="PS00957">
    <property type="entry name" value="NAD_G3PDH"/>
    <property type="match status" value="1"/>
</dbReference>
<dbReference type="InterPro" id="IPR006109">
    <property type="entry name" value="G3P_DH_NAD-dep_C"/>
</dbReference>
<feature type="non-terminal residue" evidence="10">
    <location>
        <position position="1"/>
    </location>
</feature>
<dbReference type="PRINTS" id="PR00077">
    <property type="entry name" value="GPDHDRGNASE"/>
</dbReference>
<keyword evidence="3 7" id="KW-0520">NAD</keyword>
<dbReference type="PANTHER" id="PTHR11728">
    <property type="entry name" value="GLYCEROL-3-PHOSPHATE DEHYDROGENASE"/>
    <property type="match status" value="1"/>
</dbReference>
<comment type="caution">
    <text evidence="10">The sequence shown here is derived from an EMBL/GenBank/DDBJ whole genome shotgun (WGS) entry which is preliminary data.</text>
</comment>
<dbReference type="GO" id="GO:0020015">
    <property type="term" value="C:glycosome"/>
    <property type="evidence" value="ECO:0007669"/>
    <property type="project" value="UniProtKB-SubCell"/>
</dbReference>
<dbReference type="InterPro" id="IPR011128">
    <property type="entry name" value="G3P_DH_NAD-dep_N"/>
</dbReference>
<dbReference type="InterPro" id="IPR036291">
    <property type="entry name" value="NAD(P)-bd_dom_sf"/>
</dbReference>
<dbReference type="FunFam" id="3.40.50.720:FF:000019">
    <property type="entry name" value="Glycerol-3-phosphate dehydrogenase [NAD(P)+]"/>
    <property type="match status" value="1"/>
</dbReference>
<dbReference type="Gene3D" id="1.10.1040.10">
    <property type="entry name" value="N-(1-d-carboxylethyl)-l-norvaline Dehydrogenase, domain 2"/>
    <property type="match status" value="1"/>
</dbReference>
<comment type="similarity">
    <text evidence="1 7">Belongs to the NAD-dependent glycerol-3-phosphate dehydrogenase family.</text>
</comment>
<sequence>ALPSAVMASALSDTRTTVTVVGGGAWGTALAAHCARMGHDTYLWAMEKEVVDAVNKQHENTVFLKGLPLPESLKATNDIEFAIKHAELVLTVVPTPFLFKSLSNIKDLLTEKHVIISCTKGILNDTLETPDDIIKRALPEKLHSRLAFLSGPSFAAEVTKGIPTAVTIASKNIQLAQHVQELLSTNRFRCYRTDDVVGVELAGALKNVLAIACGISDGVGFGNNGRAALITRGLDEITRLAVASGANPLTLAGLAGVGDIVLTCCGDLSRNRTVGLRLGKGEKLEDIVSSLGATAEGVLTSRSAYHFAKKMGIDCAVIEGIYRVVNEGADPVEVVATTMSRPLRAEVDEKVAAAKQVPIDGGPQYYALDVECVATGLDHNARAVAQIGLVDAHGRELLNIFVKPNEPVVSCLTAITGITPTILETKGISLGEARERLLQVLPSTATLVGQNVMQDVRWLNLKERQDFASMLDLMGLYRVWNAQYRNFTIFNQDHLARVLLNWAGEGPHDAVRDAQVSMQLFHCHARLQSDPGMWDQAQQALLDAPRKPSFASQNPIYDNVCMGNRRTCRCGAPFFS</sequence>
<dbReference type="SUPFAM" id="SSF51735">
    <property type="entry name" value="NAD(P)-binding Rossmann-fold domains"/>
    <property type="match status" value="1"/>
</dbReference>
<evidence type="ECO:0000259" key="9">
    <source>
        <dbReference type="SMART" id="SM00479"/>
    </source>
</evidence>
<keyword evidence="2 7" id="KW-0560">Oxidoreductase</keyword>
<gene>
    <name evidence="10" type="ORF">APUTEX25_002777</name>
</gene>
<evidence type="ECO:0000256" key="1">
    <source>
        <dbReference type="ARBA" id="ARBA00011009"/>
    </source>
</evidence>
<dbReference type="NCBIfam" id="NF000942">
    <property type="entry name" value="PRK00094.1-4"/>
    <property type="match status" value="1"/>
</dbReference>
<dbReference type="Gene3D" id="3.40.50.720">
    <property type="entry name" value="NAD(P)-binding Rossmann-like Domain"/>
    <property type="match status" value="1"/>
</dbReference>
<dbReference type="HAMAP" id="MF_00394">
    <property type="entry name" value="NAD_Glyc3P_dehydrog"/>
    <property type="match status" value="1"/>
</dbReference>
<name>A0A3M7L1U4_AUXPR</name>
<dbReference type="Gene3D" id="3.30.420.10">
    <property type="entry name" value="Ribonuclease H-like superfamily/Ribonuclease H"/>
    <property type="match status" value="1"/>
</dbReference>
<dbReference type="FunFam" id="1.10.1040.10:FF:000001">
    <property type="entry name" value="Glycerol-3-phosphate dehydrogenase [NAD(P)+]"/>
    <property type="match status" value="1"/>
</dbReference>
<dbReference type="GO" id="GO:0046168">
    <property type="term" value="P:glycerol-3-phosphate catabolic process"/>
    <property type="evidence" value="ECO:0007669"/>
    <property type="project" value="UniProtKB-UniRule"/>
</dbReference>
<dbReference type="NCBIfam" id="NF000940">
    <property type="entry name" value="PRK00094.1-2"/>
    <property type="match status" value="1"/>
</dbReference>
<accession>A0A3M7L1U4</accession>
<evidence type="ECO:0000256" key="3">
    <source>
        <dbReference type="ARBA" id="ARBA00023027"/>
    </source>
</evidence>
<evidence type="ECO:0000256" key="6">
    <source>
        <dbReference type="ARBA" id="ARBA00084116"/>
    </source>
</evidence>
<proteinExistence type="inferred from homology"/>
<dbReference type="PANTHER" id="PTHR11728:SF1">
    <property type="entry name" value="GLYCEROL-3-PHOSPHATE DEHYDROGENASE [NAD(+)] 2, CHLOROPLASTIC"/>
    <property type="match status" value="1"/>
</dbReference>
<evidence type="ECO:0000256" key="2">
    <source>
        <dbReference type="ARBA" id="ARBA00023002"/>
    </source>
</evidence>
<comment type="subcellular location">
    <subcellularLocation>
        <location evidence="5">Glycosome</location>
    </subcellularLocation>
</comment>
<organism evidence="10 11">
    <name type="scientific">Auxenochlorella protothecoides</name>
    <name type="common">Green microalga</name>
    <name type="synonym">Chlorella protothecoides</name>
    <dbReference type="NCBI Taxonomy" id="3075"/>
    <lineage>
        <taxon>Eukaryota</taxon>
        <taxon>Viridiplantae</taxon>
        <taxon>Chlorophyta</taxon>
        <taxon>core chlorophytes</taxon>
        <taxon>Trebouxiophyceae</taxon>
        <taxon>Chlorellales</taxon>
        <taxon>Chlorellaceae</taxon>
        <taxon>Auxenochlorella</taxon>
    </lineage>
</organism>